<dbReference type="Pfam" id="PF13549">
    <property type="entry name" value="ATP-grasp_5"/>
    <property type="match status" value="1"/>
</dbReference>
<dbReference type="Pfam" id="PF13380">
    <property type="entry name" value="CoA_binding_2"/>
    <property type="match status" value="1"/>
</dbReference>
<dbReference type="InterPro" id="IPR036291">
    <property type="entry name" value="NAD(P)-bd_dom_sf"/>
</dbReference>
<dbReference type="InterPro" id="IPR003781">
    <property type="entry name" value="CoA-bd"/>
</dbReference>
<dbReference type="SUPFAM" id="SSF51735">
    <property type="entry name" value="NAD(P)-binding Rossmann-fold domains"/>
    <property type="match status" value="1"/>
</dbReference>
<dbReference type="GO" id="GO:0043758">
    <property type="term" value="F:acetate-CoA ligase (ADP-forming) activity"/>
    <property type="evidence" value="ECO:0007669"/>
    <property type="project" value="InterPro"/>
</dbReference>
<protein>
    <recommendedName>
        <fullName evidence="4">CoA-binding domain-containing protein</fullName>
    </recommendedName>
</protein>
<dbReference type="InterPro" id="IPR032875">
    <property type="entry name" value="Succ_CoA_lig_flav_dom"/>
</dbReference>
<sequence length="655" mass="73194">MRFLSEDKVYEMLDAAGLPVLKHKVFHSYDKIDWDLFPAVVKPLFEKPVHKTEMNAVFECLDKKELLKTISVITKRFPDIDNFIVEEKLHGIEVFLTLKRDSSFGFVAGFGTGGFWVEFLKDVVFVPNSATKSQIIQALHKTKLFKLLTGYRNVKGNIELFVDFVLKFLKIPEKYPELMEVEINPLFVSENFVLPADGKGFTGDILFRNRKKTSYIDPGLFFPERIAVIGASKKRDSVGYAVLKNLSSFTGKIFPVNPKYDEIHGKRCFPSISSIPGKVDCAVIAIPACLVPEVLKECGEKGVKLAVIISAGFGERGEEGKTLEKRIRKISEKFDIRILGPNTLGFIIPSIRLNASFSKIMPEKGDVAFISQSGAIITAVLDKAVEKDFGFSSVFSLGNQLDISVTSLLSSLSTRRENKIFIVYVEEVKDGYLLFPILKRNPVIFIKAGKSSEGKKATYSHTGALAGDYRVFKDIVTIEGGIVVDSIDEALECSRVLSCYGRLKGNRAVVITNAGGFGALLADYLSNYGFSLVDIASIKDKLDSFLPEGWSHINPVDILGDATSLRYEKTFEVMENLDWDVVFVVVTPQYMTDIHSIAREIVEFHKRVKKPVFPCFIGGYSIKNGIEYVERNNIPAFDEPLFMVKIASFLKVEPC</sequence>
<dbReference type="Pfam" id="PF19045">
    <property type="entry name" value="Ligase_CoA_2"/>
    <property type="match status" value="1"/>
</dbReference>
<keyword evidence="2" id="KW-0547">Nucleotide-binding</keyword>
<dbReference type="GO" id="GO:0005524">
    <property type="term" value="F:ATP binding"/>
    <property type="evidence" value="ECO:0007669"/>
    <property type="project" value="UniProtKB-KW"/>
</dbReference>
<evidence type="ECO:0000256" key="3">
    <source>
        <dbReference type="ARBA" id="ARBA00022840"/>
    </source>
</evidence>
<dbReference type="Proteomes" id="UP000187408">
    <property type="component" value="Unassembled WGS sequence"/>
</dbReference>
<dbReference type="InterPro" id="IPR016102">
    <property type="entry name" value="Succinyl-CoA_synth-like"/>
</dbReference>
<dbReference type="InterPro" id="IPR051538">
    <property type="entry name" value="Acyl-CoA_Synth/Transferase"/>
</dbReference>
<dbReference type="SMART" id="SM00881">
    <property type="entry name" value="CoA_binding"/>
    <property type="match status" value="1"/>
</dbReference>
<gene>
    <name evidence="5" type="ORF">BLW93_00210</name>
</gene>
<dbReference type="AlphaFoldDB" id="A0A1R1MNI9"/>
<comment type="caution">
    <text evidence="5">The sequence shown here is derived from an EMBL/GenBank/DDBJ whole genome shotgun (WGS) entry which is preliminary data.</text>
</comment>
<accession>A0A1R1MNI9</accession>
<dbReference type="Gene3D" id="3.30.470.20">
    <property type="entry name" value="ATP-grasp fold, B domain"/>
    <property type="match status" value="1"/>
</dbReference>
<dbReference type="STRING" id="1914305.BLW93_00210"/>
<dbReference type="RefSeq" id="WP_076712095.1">
    <property type="nucleotide sequence ID" value="NZ_MOEN01000001.1"/>
</dbReference>
<dbReference type="Gene3D" id="3.40.50.720">
    <property type="entry name" value="NAD(P)-binding Rossmann-like Domain"/>
    <property type="match status" value="1"/>
</dbReference>
<dbReference type="SUPFAM" id="SSF56059">
    <property type="entry name" value="Glutathione synthetase ATP-binding domain-like"/>
    <property type="match status" value="1"/>
</dbReference>
<evidence type="ECO:0000313" key="6">
    <source>
        <dbReference type="Proteomes" id="UP000187408"/>
    </source>
</evidence>
<dbReference type="EMBL" id="MOEN01000001">
    <property type="protein sequence ID" value="OMH41346.1"/>
    <property type="molecule type" value="Genomic_DNA"/>
</dbReference>
<evidence type="ECO:0000256" key="1">
    <source>
        <dbReference type="ARBA" id="ARBA00022598"/>
    </source>
</evidence>
<organism evidence="5 6">
    <name type="scientific">Desulfurobacterium indicum</name>
    <dbReference type="NCBI Taxonomy" id="1914305"/>
    <lineage>
        <taxon>Bacteria</taxon>
        <taxon>Pseudomonadati</taxon>
        <taxon>Aquificota</taxon>
        <taxon>Aquificia</taxon>
        <taxon>Desulfurobacteriales</taxon>
        <taxon>Desulfurobacteriaceae</taxon>
        <taxon>Desulfurobacterium</taxon>
    </lineage>
</organism>
<dbReference type="SUPFAM" id="SSF52210">
    <property type="entry name" value="Succinyl-CoA synthetase domains"/>
    <property type="match status" value="2"/>
</dbReference>
<dbReference type="PANTHER" id="PTHR43334">
    <property type="entry name" value="ACETATE--COA LIGASE [ADP-FORMING]"/>
    <property type="match status" value="1"/>
</dbReference>
<proteinExistence type="predicted"/>
<dbReference type="InterPro" id="IPR013815">
    <property type="entry name" value="ATP_grasp_subdomain_1"/>
</dbReference>
<evidence type="ECO:0000313" key="5">
    <source>
        <dbReference type="EMBL" id="OMH41346.1"/>
    </source>
</evidence>
<feature type="domain" description="CoA-binding" evidence="4">
    <location>
        <begin position="220"/>
        <end position="313"/>
    </location>
</feature>
<dbReference type="PANTHER" id="PTHR43334:SF1">
    <property type="entry name" value="3-HYDROXYPROPIONATE--COA LIGASE [ADP-FORMING]"/>
    <property type="match status" value="1"/>
</dbReference>
<evidence type="ECO:0000259" key="4">
    <source>
        <dbReference type="SMART" id="SM00881"/>
    </source>
</evidence>
<dbReference type="Gene3D" id="3.30.1490.20">
    <property type="entry name" value="ATP-grasp fold, A domain"/>
    <property type="match status" value="1"/>
</dbReference>
<name>A0A1R1MNI9_9BACT</name>
<dbReference type="Pfam" id="PF13607">
    <property type="entry name" value="Succ_CoA_lig"/>
    <property type="match status" value="1"/>
</dbReference>
<dbReference type="InterPro" id="IPR043938">
    <property type="entry name" value="Ligase_CoA_dom"/>
</dbReference>
<evidence type="ECO:0000256" key="2">
    <source>
        <dbReference type="ARBA" id="ARBA00022741"/>
    </source>
</evidence>
<dbReference type="OrthoDB" id="9807426at2"/>
<keyword evidence="1" id="KW-0436">Ligase</keyword>
<dbReference type="Gene3D" id="3.40.50.261">
    <property type="entry name" value="Succinyl-CoA synthetase domains"/>
    <property type="match status" value="2"/>
</dbReference>
<keyword evidence="6" id="KW-1185">Reference proteome</keyword>
<reference evidence="5 6" key="1">
    <citation type="submission" date="2016-10" db="EMBL/GenBank/DDBJ databases">
        <title>Genome sequence of a sulfur-reducing bacterium Desulfurobacterium indicum K6013.</title>
        <authorList>
            <person name="Cao J."/>
            <person name="Shao Z."/>
            <person name="Alain K."/>
            <person name="Jebbar M."/>
        </authorList>
    </citation>
    <scope>NUCLEOTIDE SEQUENCE [LARGE SCALE GENOMIC DNA]</scope>
    <source>
        <strain evidence="5 6">K6013</strain>
    </source>
</reference>
<keyword evidence="3" id="KW-0067">ATP-binding</keyword>